<dbReference type="GO" id="GO:1901137">
    <property type="term" value="P:carbohydrate derivative biosynthetic process"/>
    <property type="evidence" value="ECO:0007669"/>
    <property type="project" value="UniProtKB-ARBA"/>
</dbReference>
<evidence type="ECO:0000256" key="2">
    <source>
        <dbReference type="ARBA" id="ARBA00022475"/>
    </source>
</evidence>
<comment type="caution">
    <text evidence="7">The sequence shown here is derived from an EMBL/GenBank/DDBJ whole genome shotgun (WGS) entry which is preliminary data.</text>
</comment>
<evidence type="ECO:0000256" key="3">
    <source>
        <dbReference type="ARBA" id="ARBA00022519"/>
    </source>
</evidence>
<dbReference type="GO" id="GO:0008610">
    <property type="term" value="P:lipid biosynthetic process"/>
    <property type="evidence" value="ECO:0007669"/>
    <property type="project" value="UniProtKB-ARBA"/>
</dbReference>
<dbReference type="PANTHER" id="PTHR30606">
    <property type="entry name" value="LIPID A BIOSYNTHESIS LAUROYL ACYLTRANSFERASE"/>
    <property type="match status" value="1"/>
</dbReference>
<proteinExistence type="predicted"/>
<evidence type="ECO:0000256" key="4">
    <source>
        <dbReference type="ARBA" id="ARBA00022679"/>
    </source>
</evidence>
<gene>
    <name evidence="7" type="ORF">S01H1_19090</name>
</gene>
<dbReference type="GO" id="GO:0016746">
    <property type="term" value="F:acyltransferase activity"/>
    <property type="evidence" value="ECO:0007669"/>
    <property type="project" value="UniProtKB-KW"/>
</dbReference>
<keyword evidence="3" id="KW-0997">Cell inner membrane</keyword>
<evidence type="ECO:0000256" key="6">
    <source>
        <dbReference type="ARBA" id="ARBA00023315"/>
    </source>
</evidence>
<accession>X0TES1</accession>
<dbReference type="AlphaFoldDB" id="X0TES1"/>
<protein>
    <recommendedName>
        <fullName evidence="8">Lipid A biosynthesis acyltransferase</fullName>
    </recommendedName>
</protein>
<dbReference type="InterPro" id="IPR004960">
    <property type="entry name" value="LipA_acyltrans"/>
</dbReference>
<keyword evidence="5" id="KW-0472">Membrane</keyword>
<dbReference type="EMBL" id="BARS01010274">
    <property type="protein sequence ID" value="GAF91719.1"/>
    <property type="molecule type" value="Genomic_DNA"/>
</dbReference>
<evidence type="ECO:0008006" key="8">
    <source>
        <dbReference type="Google" id="ProtNLM"/>
    </source>
</evidence>
<evidence type="ECO:0000313" key="7">
    <source>
        <dbReference type="EMBL" id="GAF91719.1"/>
    </source>
</evidence>
<organism evidence="7">
    <name type="scientific">marine sediment metagenome</name>
    <dbReference type="NCBI Taxonomy" id="412755"/>
    <lineage>
        <taxon>unclassified sequences</taxon>
        <taxon>metagenomes</taxon>
        <taxon>ecological metagenomes</taxon>
    </lineage>
</organism>
<evidence type="ECO:0000256" key="1">
    <source>
        <dbReference type="ARBA" id="ARBA00004533"/>
    </source>
</evidence>
<name>X0TES1_9ZZZZ</name>
<keyword evidence="2" id="KW-1003">Cell membrane</keyword>
<reference evidence="7" key="1">
    <citation type="journal article" date="2014" name="Front. Microbiol.">
        <title>High frequency of phylogenetically diverse reductive dehalogenase-homologous genes in deep subseafloor sedimentary metagenomes.</title>
        <authorList>
            <person name="Kawai M."/>
            <person name="Futagami T."/>
            <person name="Toyoda A."/>
            <person name="Takaki Y."/>
            <person name="Nishi S."/>
            <person name="Hori S."/>
            <person name="Arai W."/>
            <person name="Tsubouchi T."/>
            <person name="Morono Y."/>
            <person name="Uchiyama I."/>
            <person name="Ito T."/>
            <person name="Fujiyama A."/>
            <person name="Inagaki F."/>
            <person name="Takami H."/>
        </authorList>
    </citation>
    <scope>NUCLEOTIDE SEQUENCE</scope>
    <source>
        <strain evidence="7">Expedition CK06-06</strain>
    </source>
</reference>
<dbReference type="Pfam" id="PF03279">
    <property type="entry name" value="Lip_A_acyltrans"/>
    <property type="match status" value="1"/>
</dbReference>
<keyword evidence="6" id="KW-0012">Acyltransferase</keyword>
<feature type="non-terminal residue" evidence="7">
    <location>
        <position position="145"/>
    </location>
</feature>
<dbReference type="GO" id="GO:0005886">
    <property type="term" value="C:plasma membrane"/>
    <property type="evidence" value="ECO:0007669"/>
    <property type="project" value="UniProtKB-SubCell"/>
</dbReference>
<sequence length="145" mass="16089">MWTYLAFKIAGFTIAYLPTKVGYLIARLTADTVYICWPSLRAAIAANLRPVLGPEVDNATLKRVVRGVIRNVAKNYFDLIHLPHMKLDDIDSRITTHGWHNFEDAFNRGKGVILVTAHLGSFDMAGQILAARSAKVTVLVEALKP</sequence>
<comment type="subcellular location">
    <subcellularLocation>
        <location evidence="1">Cell inner membrane</location>
    </subcellularLocation>
</comment>
<evidence type="ECO:0000256" key="5">
    <source>
        <dbReference type="ARBA" id="ARBA00023136"/>
    </source>
</evidence>
<dbReference type="PANTHER" id="PTHR30606:SF10">
    <property type="entry name" value="PHOSPHATIDYLINOSITOL MANNOSIDE ACYLTRANSFERASE"/>
    <property type="match status" value="1"/>
</dbReference>
<keyword evidence="4" id="KW-0808">Transferase</keyword>